<protein>
    <submittedName>
        <fullName evidence="1">Uncharacterized protein</fullName>
    </submittedName>
</protein>
<evidence type="ECO:0000313" key="1">
    <source>
        <dbReference type="EMBL" id="GAA3597861.1"/>
    </source>
</evidence>
<name>A0ABP6Z7B4_9ACTN</name>
<dbReference type="EMBL" id="BAAAZO010000002">
    <property type="protein sequence ID" value="GAA3597861.1"/>
    <property type="molecule type" value="Genomic_DNA"/>
</dbReference>
<proteinExistence type="predicted"/>
<comment type="caution">
    <text evidence="1">The sequence shown here is derived from an EMBL/GenBank/DDBJ whole genome shotgun (WGS) entry which is preliminary data.</text>
</comment>
<dbReference type="RefSeq" id="WP_231485884.1">
    <property type="nucleotide sequence ID" value="NZ_BAAAZO010000002.1"/>
</dbReference>
<keyword evidence="2" id="KW-1185">Reference proteome</keyword>
<organism evidence="1 2">
    <name type="scientific">Kineosporia mesophila</name>
    <dbReference type="NCBI Taxonomy" id="566012"/>
    <lineage>
        <taxon>Bacteria</taxon>
        <taxon>Bacillati</taxon>
        <taxon>Actinomycetota</taxon>
        <taxon>Actinomycetes</taxon>
        <taxon>Kineosporiales</taxon>
        <taxon>Kineosporiaceae</taxon>
        <taxon>Kineosporia</taxon>
    </lineage>
</organism>
<sequence length="87" mass="9305">MSGPAVIPGVLQIETVPPRPGFVAVTFLSGPRLTVDIPRAKVQEILNWWLTIAPEVAVDGYIPDDVIAQFRDDIIAAAVPDTPDPSS</sequence>
<accession>A0ABP6Z7B4</accession>
<dbReference type="Proteomes" id="UP001501074">
    <property type="component" value="Unassembled WGS sequence"/>
</dbReference>
<reference evidence="2" key="1">
    <citation type="journal article" date="2019" name="Int. J. Syst. Evol. Microbiol.">
        <title>The Global Catalogue of Microorganisms (GCM) 10K type strain sequencing project: providing services to taxonomists for standard genome sequencing and annotation.</title>
        <authorList>
            <consortium name="The Broad Institute Genomics Platform"/>
            <consortium name="The Broad Institute Genome Sequencing Center for Infectious Disease"/>
            <person name="Wu L."/>
            <person name="Ma J."/>
        </authorList>
    </citation>
    <scope>NUCLEOTIDE SEQUENCE [LARGE SCALE GENOMIC DNA]</scope>
    <source>
        <strain evidence="2">JCM 16902</strain>
    </source>
</reference>
<evidence type="ECO:0000313" key="2">
    <source>
        <dbReference type="Proteomes" id="UP001501074"/>
    </source>
</evidence>
<gene>
    <name evidence="1" type="ORF">GCM10022223_11310</name>
</gene>